<dbReference type="NCBIfam" id="TIGR01880">
    <property type="entry name" value="Ac-peptdase-euk"/>
    <property type="match status" value="1"/>
</dbReference>
<dbReference type="InterPro" id="IPR001261">
    <property type="entry name" value="ArgE/DapE_CS"/>
</dbReference>
<dbReference type="PANTHER" id="PTHR45892">
    <property type="entry name" value="AMINOACYLASE-1"/>
    <property type="match status" value="1"/>
</dbReference>
<comment type="cofactor">
    <cofactor evidence="6">
        <name>Zn(2+)</name>
        <dbReference type="ChEBI" id="CHEBI:29105"/>
    </cofactor>
    <text evidence="6">Binds 2 Zn(2+) ions per subunit.</text>
</comment>
<feature type="binding site" evidence="6">
    <location>
        <position position="103"/>
    </location>
    <ligand>
        <name>Zn(2+)</name>
        <dbReference type="ChEBI" id="CHEBI:29105"/>
        <label>1</label>
    </ligand>
</feature>
<dbReference type="FunFam" id="3.40.630.10:FF:000019">
    <property type="entry name" value="Aminoacylase 1"/>
    <property type="match status" value="1"/>
</dbReference>
<evidence type="ECO:0000256" key="1">
    <source>
        <dbReference type="ARBA" id="ARBA00004496"/>
    </source>
</evidence>
<dbReference type="PROSITE" id="PS00759">
    <property type="entry name" value="ARGE_DAPE_CPG2_2"/>
    <property type="match status" value="1"/>
</dbReference>
<feature type="active site" description="Proton acceptor" evidence="5">
    <location>
        <position position="170"/>
    </location>
</feature>
<dbReference type="FunFam" id="3.30.70.360:FF:000009">
    <property type="entry name" value="aminoacylase-1 isoform X1"/>
    <property type="match status" value="1"/>
</dbReference>
<feature type="binding site" evidence="6">
    <location>
        <position position="136"/>
    </location>
    <ligand>
        <name>Zn(2+)</name>
        <dbReference type="ChEBI" id="CHEBI:29105"/>
        <label>1</label>
    </ligand>
</feature>
<dbReference type="PANTHER" id="PTHR45892:SF3">
    <property type="entry name" value="PUTATIVE-RELATED"/>
    <property type="match status" value="1"/>
</dbReference>
<feature type="active site" evidence="5">
    <location>
        <position position="105"/>
    </location>
</feature>
<dbReference type="GO" id="GO:0006520">
    <property type="term" value="P:amino acid metabolic process"/>
    <property type="evidence" value="ECO:0007669"/>
    <property type="project" value="InterPro"/>
</dbReference>
<feature type="chain" id="PRO_5035184470" description="N-acyl-aliphatic-L-amino acid amidohydrolase" evidence="7">
    <location>
        <begin position="26"/>
        <end position="543"/>
    </location>
</feature>
<dbReference type="SUPFAM" id="SSF55031">
    <property type="entry name" value="Bacterial exopeptidase dimerisation domain"/>
    <property type="match status" value="1"/>
</dbReference>
<keyword evidence="7" id="KW-0732">Signal</keyword>
<dbReference type="GO" id="GO:0005737">
    <property type="term" value="C:cytoplasm"/>
    <property type="evidence" value="ECO:0007669"/>
    <property type="project" value="UniProtKB-SubCell"/>
</dbReference>
<dbReference type="InterPro" id="IPR010159">
    <property type="entry name" value="N-acyl_aa_amidohydrolase"/>
</dbReference>
<protein>
    <recommendedName>
        <fullName evidence="2">N-acyl-aliphatic-L-amino acid amidohydrolase</fullName>
        <ecNumber evidence="2">3.5.1.14</ecNumber>
    </recommendedName>
    <alternativeName>
        <fullName evidence="4">N-acyl-L-amino-acid amidohydrolase</fullName>
    </alternativeName>
</protein>
<dbReference type="Proteomes" id="UP000734854">
    <property type="component" value="Unassembled WGS sequence"/>
</dbReference>
<dbReference type="EMBL" id="JACMSC010000003">
    <property type="protein sequence ID" value="KAG6529031.1"/>
    <property type="molecule type" value="Genomic_DNA"/>
</dbReference>
<feature type="binding site" evidence="6">
    <location>
        <position position="198"/>
    </location>
    <ligand>
        <name>Zn(2+)</name>
        <dbReference type="ChEBI" id="CHEBI:29105"/>
        <label>1</label>
    </ligand>
</feature>
<dbReference type="GO" id="GO:0004046">
    <property type="term" value="F:aminoacylase activity"/>
    <property type="evidence" value="ECO:0007669"/>
    <property type="project" value="UniProtKB-EC"/>
</dbReference>
<keyword evidence="6" id="KW-0479">Metal-binding</keyword>
<feature type="binding site" evidence="6">
    <location>
        <position position="171"/>
    </location>
    <ligand>
        <name>Zn(2+)</name>
        <dbReference type="ChEBI" id="CHEBI:29105"/>
        <label>2</label>
    </ligand>
</feature>
<gene>
    <name evidence="8" type="ORF">ZIOFF_011223</name>
</gene>
<dbReference type="Gene3D" id="3.40.630.10">
    <property type="entry name" value="Zn peptidases"/>
    <property type="match status" value="1"/>
</dbReference>
<evidence type="ECO:0000256" key="5">
    <source>
        <dbReference type="PIRSR" id="PIRSR610159-1"/>
    </source>
</evidence>
<reference evidence="8 9" key="1">
    <citation type="submission" date="2020-08" db="EMBL/GenBank/DDBJ databases">
        <title>Plant Genome Project.</title>
        <authorList>
            <person name="Zhang R.-G."/>
        </authorList>
    </citation>
    <scope>NUCLEOTIDE SEQUENCE [LARGE SCALE GENOMIC DNA]</scope>
    <source>
        <tissue evidence="8">Rhizome</tissue>
    </source>
</reference>
<dbReference type="Gene3D" id="3.30.70.360">
    <property type="match status" value="1"/>
</dbReference>
<accession>A0A8J5HK85</accession>
<organism evidence="8 9">
    <name type="scientific">Zingiber officinale</name>
    <name type="common">Ginger</name>
    <name type="synonym">Amomum zingiber</name>
    <dbReference type="NCBI Taxonomy" id="94328"/>
    <lineage>
        <taxon>Eukaryota</taxon>
        <taxon>Viridiplantae</taxon>
        <taxon>Streptophyta</taxon>
        <taxon>Embryophyta</taxon>
        <taxon>Tracheophyta</taxon>
        <taxon>Spermatophyta</taxon>
        <taxon>Magnoliopsida</taxon>
        <taxon>Liliopsida</taxon>
        <taxon>Zingiberales</taxon>
        <taxon>Zingiberaceae</taxon>
        <taxon>Zingiber</taxon>
    </lineage>
</organism>
<feature type="binding site" evidence="6">
    <location>
        <position position="136"/>
    </location>
    <ligand>
        <name>Zn(2+)</name>
        <dbReference type="ChEBI" id="CHEBI:29105"/>
        <label>2</label>
    </ligand>
</feature>
<keyword evidence="3" id="KW-0378">Hydrolase</keyword>
<dbReference type="FunFam" id="1.10.150.900:FF:000001">
    <property type="entry name" value="Aminoacylase-1, putative"/>
    <property type="match status" value="1"/>
</dbReference>
<evidence type="ECO:0000256" key="7">
    <source>
        <dbReference type="SAM" id="SignalP"/>
    </source>
</evidence>
<name>A0A8J5HK85_ZINOF</name>
<dbReference type="AlphaFoldDB" id="A0A8J5HK85"/>
<evidence type="ECO:0000256" key="4">
    <source>
        <dbReference type="ARBA" id="ARBA00029656"/>
    </source>
</evidence>
<dbReference type="InterPro" id="IPR052083">
    <property type="entry name" value="Aminoacylase-1_M20A"/>
</dbReference>
<dbReference type="EC" id="3.5.1.14" evidence="2"/>
<proteinExistence type="predicted"/>
<comment type="caution">
    <text evidence="8">The sequence shown here is derived from an EMBL/GenBank/DDBJ whole genome shotgun (WGS) entry which is preliminary data.</text>
</comment>
<feature type="binding site" evidence="6">
    <location>
        <position position="408"/>
    </location>
    <ligand>
        <name>Zn(2+)</name>
        <dbReference type="ChEBI" id="CHEBI:29105"/>
        <label>2</label>
    </ligand>
</feature>
<keyword evidence="9" id="KW-1185">Reference proteome</keyword>
<dbReference type="Gene3D" id="1.10.150.900">
    <property type="match status" value="1"/>
</dbReference>
<keyword evidence="6" id="KW-0862">Zinc</keyword>
<feature type="signal peptide" evidence="7">
    <location>
        <begin position="1"/>
        <end position="25"/>
    </location>
</feature>
<evidence type="ECO:0000256" key="6">
    <source>
        <dbReference type="PIRSR" id="PIRSR610159-2"/>
    </source>
</evidence>
<sequence length="543" mass="59625">MLHLPVTVFTLFLMLLSFHSPSAGAASFSQREEEQIERFQRYLRIRTAHPNPDYAAAAAFLLAEARSIGLRDVSLEFAAGKPLVLLSWIGSDPSLPSLLLNSHMDSVPAEPSRWLHPPFAAVRDAEGRIFARGAQDDKCIAVQYLEAIRNLKASGFAPLRSIHVSLVPDEEIGGDDGAAKFSASEQFRELNVGFMLDEGQASPKDEFRVFYADRSPLSLIVTAVGAPGHGSRMYDGGAMENLMDCVEAAAKFRASQFDQVKYGSKANSEVISVNPVYMKAGTPSSTGFVMNMQPSEAEVGFDLRLPPTADIDLLKKRIEEEWAPSIKNLTYKLIQKGPIRDNKGRPLATPTDESNPWWSAFKQAILASGGKLARPEILSSTTDARFMRQMGIPTLGFSPMKNTPILLHDHNEFLMDSVFLNGIKVYEQVISALSSLPETSLHHNFQYLNSRFRKARMQCNAAAFHRGSLPSSEATFMHATSSAFTSQRKGKSFRLKVGEERKGTRAIAISVLGLMAVTLIVLPRSGNKYGSPCCNTCSAEESL</sequence>
<dbReference type="GO" id="GO:0046872">
    <property type="term" value="F:metal ion binding"/>
    <property type="evidence" value="ECO:0007669"/>
    <property type="project" value="UniProtKB-KW"/>
</dbReference>
<dbReference type="InterPro" id="IPR002933">
    <property type="entry name" value="Peptidase_M20"/>
</dbReference>
<dbReference type="Pfam" id="PF01546">
    <property type="entry name" value="Peptidase_M20"/>
    <property type="match status" value="1"/>
</dbReference>
<dbReference type="InterPro" id="IPR036264">
    <property type="entry name" value="Bact_exopeptidase_dim_dom"/>
</dbReference>
<evidence type="ECO:0000256" key="3">
    <source>
        <dbReference type="ARBA" id="ARBA00022801"/>
    </source>
</evidence>
<evidence type="ECO:0000313" key="9">
    <source>
        <dbReference type="Proteomes" id="UP000734854"/>
    </source>
</evidence>
<evidence type="ECO:0000256" key="2">
    <source>
        <dbReference type="ARBA" id="ARBA00011913"/>
    </source>
</evidence>
<comment type="subcellular location">
    <subcellularLocation>
        <location evidence="1">Cytoplasm</location>
    </subcellularLocation>
</comment>
<dbReference type="SUPFAM" id="SSF53187">
    <property type="entry name" value="Zn-dependent exopeptidases"/>
    <property type="match status" value="1"/>
</dbReference>
<evidence type="ECO:0000313" key="8">
    <source>
        <dbReference type="EMBL" id="KAG6529031.1"/>
    </source>
</evidence>